<evidence type="ECO:0000259" key="3">
    <source>
        <dbReference type="PROSITE" id="PS50921"/>
    </source>
</evidence>
<keyword evidence="5" id="KW-1185">Reference proteome</keyword>
<proteinExistence type="predicted"/>
<dbReference type="InterPro" id="IPR012074">
    <property type="entry name" value="GAF_ANTAR"/>
</dbReference>
<dbReference type="OrthoDB" id="7466251at2"/>
<dbReference type="GO" id="GO:0003723">
    <property type="term" value="F:RNA binding"/>
    <property type="evidence" value="ECO:0007669"/>
    <property type="project" value="InterPro"/>
</dbReference>
<feature type="domain" description="ANTAR" evidence="3">
    <location>
        <begin position="167"/>
        <end position="229"/>
    </location>
</feature>
<dbReference type="InterPro" id="IPR029016">
    <property type="entry name" value="GAF-like_dom_sf"/>
</dbReference>
<organism evidence="4 5">
    <name type="scientific">Actinoplanes lutulentus</name>
    <dbReference type="NCBI Taxonomy" id="1287878"/>
    <lineage>
        <taxon>Bacteria</taxon>
        <taxon>Bacillati</taxon>
        <taxon>Actinomycetota</taxon>
        <taxon>Actinomycetes</taxon>
        <taxon>Micromonosporales</taxon>
        <taxon>Micromonosporaceae</taxon>
        <taxon>Actinoplanes</taxon>
    </lineage>
</organism>
<reference evidence="4 5" key="1">
    <citation type="submission" date="2018-06" db="EMBL/GenBank/DDBJ databases">
        <title>Genomic Encyclopedia of Type Strains, Phase III (KMG-III): the genomes of soil and plant-associated and newly described type strains.</title>
        <authorList>
            <person name="Whitman W."/>
        </authorList>
    </citation>
    <scope>NUCLEOTIDE SEQUENCE [LARGE SCALE GENOMIC DNA]</scope>
    <source>
        <strain evidence="4 5">CGMCC 4.7090</strain>
    </source>
</reference>
<dbReference type="InterPro" id="IPR005561">
    <property type="entry name" value="ANTAR"/>
</dbReference>
<dbReference type="SUPFAM" id="SSF55781">
    <property type="entry name" value="GAF domain-like"/>
    <property type="match status" value="1"/>
</dbReference>
<evidence type="ECO:0000313" key="5">
    <source>
        <dbReference type="Proteomes" id="UP000249341"/>
    </source>
</evidence>
<evidence type="ECO:0000256" key="1">
    <source>
        <dbReference type="ARBA" id="ARBA00023015"/>
    </source>
</evidence>
<dbReference type="InterPro" id="IPR036388">
    <property type="entry name" value="WH-like_DNA-bd_sf"/>
</dbReference>
<protein>
    <submittedName>
        <fullName evidence="4">ANTAR domain-containing protein</fullName>
    </submittedName>
</protein>
<gene>
    <name evidence="4" type="ORF">B0I29_122118</name>
</gene>
<dbReference type="SMART" id="SM01012">
    <property type="entry name" value="ANTAR"/>
    <property type="match status" value="1"/>
</dbReference>
<dbReference type="Gene3D" id="3.30.450.40">
    <property type="match status" value="1"/>
</dbReference>
<evidence type="ECO:0000256" key="2">
    <source>
        <dbReference type="ARBA" id="ARBA00023163"/>
    </source>
</evidence>
<dbReference type="Pfam" id="PF13185">
    <property type="entry name" value="GAF_2"/>
    <property type="match status" value="1"/>
</dbReference>
<comment type="caution">
    <text evidence="4">The sequence shown here is derived from an EMBL/GenBank/DDBJ whole genome shotgun (WGS) entry which is preliminary data.</text>
</comment>
<keyword evidence="2" id="KW-0804">Transcription</keyword>
<evidence type="ECO:0000313" key="4">
    <source>
        <dbReference type="EMBL" id="RAK27735.1"/>
    </source>
</evidence>
<accession>A0A327Z3N9</accession>
<dbReference type="EMBL" id="QLMJ01000022">
    <property type="protein sequence ID" value="RAK27735.1"/>
    <property type="molecule type" value="Genomic_DNA"/>
</dbReference>
<keyword evidence="1" id="KW-0805">Transcription regulation</keyword>
<dbReference type="Proteomes" id="UP000249341">
    <property type="component" value="Unassembled WGS sequence"/>
</dbReference>
<dbReference type="AlphaFoldDB" id="A0A327Z3N9"/>
<dbReference type="PROSITE" id="PS50921">
    <property type="entry name" value="ANTAR"/>
    <property type="match status" value="1"/>
</dbReference>
<dbReference type="Gene3D" id="1.10.10.10">
    <property type="entry name" value="Winged helix-like DNA-binding domain superfamily/Winged helix DNA-binding domain"/>
    <property type="match status" value="1"/>
</dbReference>
<name>A0A327Z3N9_9ACTN</name>
<dbReference type="PIRSF" id="PIRSF036625">
    <property type="entry name" value="GAF_ANTAR"/>
    <property type="match status" value="1"/>
</dbReference>
<sequence>MTSANGEGDYRSTVRHLIDGQPEHLDVLQRVCRAAAEGVSASGAGICVMTADGTLGVSATSDEAIGRTEELQFVLGEGPCIDAFAARRPVLAANLADAANYRWPMYAPAAHDNGVRAVFAFPLQVGAARLGVMDIFRDRVGPLTEAELRMAFTFADVTVEMLLDTQEEKLKRDGNGTGLLDVGHRAELFQAQGMVMMQLGVSIAEALLRMRAYAYSENRRLEDVARDVVNRTLRLDGHKE</sequence>
<dbReference type="InterPro" id="IPR003018">
    <property type="entry name" value="GAF"/>
</dbReference>
<dbReference type="Pfam" id="PF03861">
    <property type="entry name" value="ANTAR"/>
    <property type="match status" value="1"/>
</dbReference>